<keyword evidence="4 10" id="KW-0997">Cell inner membrane</keyword>
<reference evidence="12 13" key="1">
    <citation type="submission" date="2020-10" db="EMBL/GenBank/DDBJ databases">
        <title>Phylogeny of dyella-like bacteria.</title>
        <authorList>
            <person name="Fu J."/>
        </authorList>
    </citation>
    <scope>NUCLEOTIDE SEQUENCE [LARGE SCALE GENOMIC DNA]</scope>
    <source>
        <strain evidence="12 13">KACC 19113</strain>
    </source>
</reference>
<evidence type="ECO:0000313" key="13">
    <source>
        <dbReference type="Proteomes" id="UP001620339"/>
    </source>
</evidence>
<comment type="caution">
    <text evidence="12">The sequence shown here is derived from an EMBL/GenBank/DDBJ whole genome shotgun (WGS) entry which is preliminary data.</text>
</comment>
<keyword evidence="9 10" id="KW-0131">Cell cycle</keyword>
<dbReference type="PANTHER" id="PTHR30558">
    <property type="entry name" value="EXBD MEMBRANE COMPONENT OF PMF-DRIVEN MACROMOLECULE IMPORT SYSTEM"/>
    <property type="match status" value="1"/>
</dbReference>
<evidence type="ECO:0000256" key="3">
    <source>
        <dbReference type="ARBA" id="ARBA00022475"/>
    </source>
</evidence>
<dbReference type="PANTHER" id="PTHR30558:SF7">
    <property type="entry name" value="TOL-PAL SYSTEM PROTEIN TOLR"/>
    <property type="match status" value="1"/>
</dbReference>
<keyword evidence="8 10" id="KW-0472">Membrane</keyword>
<comment type="function">
    <text evidence="10">Part of the Tol-Pal system, which plays a role in outer membrane invagination during cell division and is important for maintaining outer membrane integrity.</text>
</comment>
<evidence type="ECO:0000256" key="8">
    <source>
        <dbReference type="ARBA" id="ARBA00023136"/>
    </source>
</evidence>
<comment type="subcellular location">
    <subcellularLocation>
        <location evidence="10">Cell inner membrane</location>
        <topology evidence="10">Single-pass membrane protein</topology>
    </subcellularLocation>
    <subcellularLocation>
        <location evidence="1">Cell membrane</location>
        <topology evidence="1">Single-pass membrane protein</topology>
    </subcellularLocation>
</comment>
<dbReference type="Proteomes" id="UP001620339">
    <property type="component" value="Unassembled WGS sequence"/>
</dbReference>
<dbReference type="NCBIfam" id="TIGR02801">
    <property type="entry name" value="tolR"/>
    <property type="match status" value="1"/>
</dbReference>
<keyword evidence="13" id="KW-1185">Reference proteome</keyword>
<evidence type="ECO:0000256" key="2">
    <source>
        <dbReference type="ARBA" id="ARBA00005811"/>
    </source>
</evidence>
<evidence type="ECO:0000256" key="10">
    <source>
        <dbReference type="HAMAP-Rule" id="MF_02203"/>
    </source>
</evidence>
<proteinExistence type="inferred from homology"/>
<evidence type="ECO:0000256" key="9">
    <source>
        <dbReference type="ARBA" id="ARBA00023306"/>
    </source>
</evidence>
<evidence type="ECO:0000256" key="6">
    <source>
        <dbReference type="ARBA" id="ARBA00022692"/>
    </source>
</evidence>
<gene>
    <name evidence="10 12" type="primary">tolR</name>
    <name evidence="12" type="ORF">ISP25_09960</name>
</gene>
<name>A0ABW8J532_9GAMM</name>
<dbReference type="EMBL" id="JADIKK010000008">
    <property type="protein sequence ID" value="MFK2877391.1"/>
    <property type="molecule type" value="Genomic_DNA"/>
</dbReference>
<dbReference type="RefSeq" id="WP_192153793.1">
    <property type="nucleotide sequence ID" value="NZ_JADIKK010000008.1"/>
</dbReference>
<sequence>MRNARRHKRYKLKSEINVVPYIDVMLVLLIIFMVTTPMLNSNVDVNLPQANAKALQGKKDSLVVQVAKDGTLALIIGNGKPQPVDEADLQTKVKAFLDANQQLTVLVAGDTSGNYGGVYKVLADLQQAGVDKVGLMSTPGDGSSQGQGSHGRP</sequence>
<keyword evidence="7 10" id="KW-1133">Transmembrane helix</keyword>
<evidence type="ECO:0000256" key="4">
    <source>
        <dbReference type="ARBA" id="ARBA00022519"/>
    </source>
</evidence>
<accession>A0ABW8J532</accession>
<organism evidence="12 13">
    <name type="scientific">Rhodanobacter hydrolyticus</name>
    <dbReference type="NCBI Taxonomy" id="2250595"/>
    <lineage>
        <taxon>Bacteria</taxon>
        <taxon>Pseudomonadati</taxon>
        <taxon>Pseudomonadota</taxon>
        <taxon>Gammaproteobacteria</taxon>
        <taxon>Lysobacterales</taxon>
        <taxon>Rhodanobacteraceae</taxon>
        <taxon>Rhodanobacter</taxon>
    </lineage>
</organism>
<feature type="transmembrane region" description="Helical" evidence="10">
    <location>
        <begin position="21"/>
        <end position="39"/>
    </location>
</feature>
<comment type="similarity">
    <text evidence="2 10">Belongs to the ExbD/TolR family.</text>
</comment>
<dbReference type="Gene3D" id="3.30.420.270">
    <property type="match status" value="1"/>
</dbReference>
<protein>
    <recommendedName>
        <fullName evidence="10">Tol-Pal system protein TolR</fullName>
    </recommendedName>
</protein>
<keyword evidence="3 10" id="KW-1003">Cell membrane</keyword>
<dbReference type="HAMAP" id="MF_02203">
    <property type="entry name" value="TolR"/>
    <property type="match status" value="1"/>
</dbReference>
<dbReference type="Pfam" id="PF02472">
    <property type="entry name" value="ExbD"/>
    <property type="match status" value="1"/>
</dbReference>
<comment type="subunit">
    <text evidence="10">The Tol-Pal system is composed of five core proteins: the inner membrane proteins TolA, TolQ and TolR, the periplasmic protein TolB and the outer membrane protein Pal. They form a network linking the inner and outer membranes and the peptidoglycan layer.</text>
</comment>
<evidence type="ECO:0000256" key="5">
    <source>
        <dbReference type="ARBA" id="ARBA00022618"/>
    </source>
</evidence>
<feature type="compositionally biased region" description="Gly residues" evidence="11">
    <location>
        <begin position="143"/>
        <end position="153"/>
    </location>
</feature>
<evidence type="ECO:0000256" key="7">
    <source>
        <dbReference type="ARBA" id="ARBA00022989"/>
    </source>
</evidence>
<keyword evidence="5 10" id="KW-0132">Cell division</keyword>
<dbReference type="InterPro" id="IPR003400">
    <property type="entry name" value="ExbD"/>
</dbReference>
<feature type="region of interest" description="Disordered" evidence="11">
    <location>
        <begin position="134"/>
        <end position="153"/>
    </location>
</feature>
<evidence type="ECO:0000313" key="12">
    <source>
        <dbReference type="EMBL" id="MFK2877391.1"/>
    </source>
</evidence>
<evidence type="ECO:0000256" key="11">
    <source>
        <dbReference type="SAM" id="MobiDB-lite"/>
    </source>
</evidence>
<evidence type="ECO:0000256" key="1">
    <source>
        <dbReference type="ARBA" id="ARBA00004162"/>
    </source>
</evidence>
<dbReference type="InterPro" id="IPR014168">
    <property type="entry name" value="Tol-Pal_TolR"/>
</dbReference>
<keyword evidence="6 10" id="KW-0812">Transmembrane</keyword>